<dbReference type="AlphaFoldDB" id="A0AAX4JR18"/>
<reference evidence="4 5" key="1">
    <citation type="submission" date="2024-01" db="EMBL/GenBank/DDBJ databases">
        <title>Comparative genomics of Cryptococcus and Kwoniella reveals pathogenesis evolution and contrasting modes of karyotype evolution via chromosome fusion or intercentromeric recombination.</title>
        <authorList>
            <person name="Coelho M.A."/>
            <person name="David-Palma M."/>
            <person name="Shea T."/>
            <person name="Bowers K."/>
            <person name="McGinley-Smith S."/>
            <person name="Mohammad A.W."/>
            <person name="Gnirke A."/>
            <person name="Yurkov A.M."/>
            <person name="Nowrousian M."/>
            <person name="Sun S."/>
            <person name="Cuomo C.A."/>
            <person name="Heitman J."/>
        </authorList>
    </citation>
    <scope>NUCLEOTIDE SEQUENCE [LARGE SCALE GENOMIC DNA]</scope>
    <source>
        <strain evidence="4 5">CBS 6074</strain>
    </source>
</reference>
<feature type="transmembrane region" description="Helical" evidence="2">
    <location>
        <begin position="70"/>
        <end position="95"/>
    </location>
</feature>
<keyword evidence="2" id="KW-0472">Membrane</keyword>
<evidence type="ECO:0000313" key="4">
    <source>
        <dbReference type="EMBL" id="WWC87516.1"/>
    </source>
</evidence>
<evidence type="ECO:0000256" key="2">
    <source>
        <dbReference type="SAM" id="Phobius"/>
    </source>
</evidence>
<sequence>MEHYEINATLSQGDLLEANLKRLISPYNGLFMGPIIIGFIVDMFLAGIMLKQLISWGSYAKEDRWFIRIIILWCSIFGIIGTVFNLAFCFDIFVYNYGKYSTLTEPQWSSCLGIISSLTSAGVQLFYTDRAYKLSGKNKILALTISSAILLSVIGGIGSKITSVSNADVSKAKLATTFIYLLTAGSMIADFIITAAILYLLSRSKSGFAVTDKIVNRLLAISAESQLPPTLLSIAFLVIFAYKTTKANANPNEVIIDVTSNLTIFFMMIIPKTYIVGFVAVLNARTGLKAVYSATHELVSKTHKTNDFQMTSRRGIESGIQITTETYTHSEGYTNSPTKPFSSALSIAKESSAIEVEDDASVRNMNLRGNGSEAGSRTGLTWTENDESRVGSIRTSFGS</sequence>
<organism evidence="4 5">
    <name type="scientific">Kwoniella dendrophila CBS 6074</name>
    <dbReference type="NCBI Taxonomy" id="1295534"/>
    <lineage>
        <taxon>Eukaryota</taxon>
        <taxon>Fungi</taxon>
        <taxon>Dikarya</taxon>
        <taxon>Basidiomycota</taxon>
        <taxon>Agaricomycotina</taxon>
        <taxon>Tremellomycetes</taxon>
        <taxon>Tremellales</taxon>
        <taxon>Cryptococcaceae</taxon>
        <taxon>Kwoniella</taxon>
    </lineage>
</organism>
<keyword evidence="2" id="KW-1133">Transmembrane helix</keyword>
<feature type="region of interest" description="Disordered" evidence="1">
    <location>
        <begin position="367"/>
        <end position="399"/>
    </location>
</feature>
<feature type="compositionally biased region" description="Polar residues" evidence="1">
    <location>
        <begin position="367"/>
        <end position="383"/>
    </location>
</feature>
<feature type="transmembrane region" description="Helical" evidence="2">
    <location>
        <begin position="214"/>
        <end position="242"/>
    </location>
</feature>
<proteinExistence type="predicted"/>
<evidence type="ECO:0000259" key="3">
    <source>
        <dbReference type="Pfam" id="PF20152"/>
    </source>
</evidence>
<feature type="domain" description="DUF6534" evidence="3">
    <location>
        <begin position="186"/>
        <end position="286"/>
    </location>
</feature>
<feature type="transmembrane region" description="Helical" evidence="2">
    <location>
        <begin position="140"/>
        <end position="158"/>
    </location>
</feature>
<gene>
    <name evidence="4" type="ORF">L201_002406</name>
</gene>
<name>A0AAX4JR18_9TREE</name>
<keyword evidence="5" id="KW-1185">Reference proteome</keyword>
<dbReference type="RefSeq" id="XP_066074279.1">
    <property type="nucleotide sequence ID" value="XM_066218182.1"/>
</dbReference>
<evidence type="ECO:0000256" key="1">
    <source>
        <dbReference type="SAM" id="MobiDB-lite"/>
    </source>
</evidence>
<dbReference type="EMBL" id="CP144100">
    <property type="protein sequence ID" value="WWC87516.1"/>
    <property type="molecule type" value="Genomic_DNA"/>
</dbReference>
<dbReference type="PANTHER" id="PTHR40465">
    <property type="entry name" value="CHROMOSOME 1, WHOLE GENOME SHOTGUN SEQUENCE"/>
    <property type="match status" value="1"/>
</dbReference>
<dbReference type="PANTHER" id="PTHR40465:SF1">
    <property type="entry name" value="DUF6534 DOMAIN-CONTAINING PROTEIN"/>
    <property type="match status" value="1"/>
</dbReference>
<dbReference type="Proteomes" id="UP001355207">
    <property type="component" value="Chromosome 3"/>
</dbReference>
<feature type="transmembrane region" description="Helical" evidence="2">
    <location>
        <begin position="178"/>
        <end position="202"/>
    </location>
</feature>
<evidence type="ECO:0000313" key="5">
    <source>
        <dbReference type="Proteomes" id="UP001355207"/>
    </source>
</evidence>
<feature type="transmembrane region" description="Helical" evidence="2">
    <location>
        <begin position="30"/>
        <end position="50"/>
    </location>
</feature>
<accession>A0AAX4JR18</accession>
<keyword evidence="2" id="KW-0812">Transmembrane</keyword>
<dbReference type="GeneID" id="91093078"/>
<protein>
    <recommendedName>
        <fullName evidence="3">DUF6534 domain-containing protein</fullName>
    </recommendedName>
</protein>
<dbReference type="Pfam" id="PF20152">
    <property type="entry name" value="DUF6534"/>
    <property type="match status" value="1"/>
</dbReference>
<dbReference type="InterPro" id="IPR045339">
    <property type="entry name" value="DUF6534"/>
</dbReference>
<feature type="transmembrane region" description="Helical" evidence="2">
    <location>
        <begin position="262"/>
        <end position="282"/>
    </location>
</feature>